<dbReference type="eggNOG" id="COG0438">
    <property type="taxonomic scope" value="Bacteria"/>
</dbReference>
<dbReference type="Gene3D" id="3.40.50.2000">
    <property type="entry name" value="Glycogen Phosphorylase B"/>
    <property type="match status" value="2"/>
</dbReference>
<dbReference type="Proteomes" id="UP000028702">
    <property type="component" value="Unassembled WGS sequence"/>
</dbReference>
<sequence>MGDQAGRALHIVIVTDAAPPQVNGVVRTLRQTSEELGKLGHRVDTITPEDFRTVPLPSYKEIRIALRPYPRIARLLDREKPDAIHIATEGPLGHAARRYCLSRGVPFTTSFHTRFPEYLHARTRFPQSWSYAYVRRFHAPSSSVMVATPTLRQELAERGFTNLKLWSRGVDTELFRPRPELREGQDEQRRPLWLYVGRVAVEKNIDAFLETDLPGTKMVVGDGPRLEHLKKKFRDVEFTGALFGDKLAEAFARADCFVFPSRTDTFGLVLVEALASGTPVAAYPVQGPIDIITDPATGCLDEDLRTACLTALEKGSREACRAHALSYSWEACTRQFLSNLVLIDREREAGSGMLESAAAQAKAPVPA</sequence>
<evidence type="ECO:0000313" key="3">
    <source>
        <dbReference type="Proteomes" id="UP000028702"/>
    </source>
</evidence>
<keyword evidence="3" id="KW-1185">Reference proteome</keyword>
<dbReference type="GO" id="GO:0016757">
    <property type="term" value="F:glycosyltransferase activity"/>
    <property type="evidence" value="ECO:0007669"/>
    <property type="project" value="TreeGrafter"/>
</dbReference>
<reference evidence="2 3" key="1">
    <citation type="submission" date="2014-07" db="EMBL/GenBank/DDBJ databases">
        <title>Tepidicaulis marinum gen. nov., sp. nov., a novel marine bacterium denitrifying nitrate to nitrous oxide strictly under microaerobic conditions.</title>
        <authorList>
            <person name="Takeuchi M."/>
            <person name="Yamagishi T."/>
            <person name="Kamagata Y."/>
            <person name="Oshima K."/>
            <person name="Hattori M."/>
            <person name="Katayama T."/>
            <person name="Hanada S."/>
            <person name="Tamaki H."/>
            <person name="Marumo K."/>
            <person name="Maeda H."/>
            <person name="Nedachi M."/>
            <person name="Iwasaki W."/>
            <person name="Suwa Y."/>
            <person name="Sakata S."/>
        </authorList>
    </citation>
    <scope>NUCLEOTIDE SEQUENCE [LARGE SCALE GENOMIC DNA]</scope>
    <source>
        <strain evidence="2 3">MA2</strain>
    </source>
</reference>
<dbReference type="STRING" id="1333998.M2A_2205"/>
<dbReference type="PANTHER" id="PTHR45947:SF3">
    <property type="entry name" value="SULFOQUINOVOSYL TRANSFERASE SQD2"/>
    <property type="match status" value="1"/>
</dbReference>
<protein>
    <submittedName>
        <fullName evidence="2">Group 1 glycosyl transferase</fullName>
    </submittedName>
</protein>
<organism evidence="2 3">
    <name type="scientific">Tepidicaulis marinus</name>
    <dbReference type="NCBI Taxonomy" id="1333998"/>
    <lineage>
        <taxon>Bacteria</taxon>
        <taxon>Pseudomonadati</taxon>
        <taxon>Pseudomonadota</taxon>
        <taxon>Alphaproteobacteria</taxon>
        <taxon>Hyphomicrobiales</taxon>
        <taxon>Parvibaculaceae</taxon>
        <taxon>Tepidicaulis</taxon>
    </lineage>
</organism>
<dbReference type="SUPFAM" id="SSF53756">
    <property type="entry name" value="UDP-Glycosyltransferase/glycogen phosphorylase"/>
    <property type="match status" value="1"/>
</dbReference>
<gene>
    <name evidence="2" type="ORF">M2A_2205</name>
</gene>
<accession>A0A081BCD8</accession>
<dbReference type="RefSeq" id="WP_045447195.1">
    <property type="nucleotide sequence ID" value="NZ_BBIO01000011.1"/>
</dbReference>
<feature type="domain" description="Glycosyltransferase subfamily 4-like N-terminal" evidence="1">
    <location>
        <begin position="22"/>
        <end position="173"/>
    </location>
</feature>
<dbReference type="Pfam" id="PF13439">
    <property type="entry name" value="Glyco_transf_4"/>
    <property type="match status" value="1"/>
</dbReference>
<dbReference type="EMBL" id="BBIO01000011">
    <property type="protein sequence ID" value="GAK45706.1"/>
    <property type="molecule type" value="Genomic_DNA"/>
</dbReference>
<evidence type="ECO:0000313" key="2">
    <source>
        <dbReference type="EMBL" id="GAK45706.1"/>
    </source>
</evidence>
<dbReference type="CDD" id="cd03814">
    <property type="entry name" value="GT4-like"/>
    <property type="match status" value="1"/>
</dbReference>
<proteinExistence type="predicted"/>
<comment type="caution">
    <text evidence="2">The sequence shown here is derived from an EMBL/GenBank/DDBJ whole genome shotgun (WGS) entry which is preliminary data.</text>
</comment>
<dbReference type="InterPro" id="IPR050194">
    <property type="entry name" value="Glycosyltransferase_grp1"/>
</dbReference>
<dbReference type="AlphaFoldDB" id="A0A081BCD8"/>
<dbReference type="InterPro" id="IPR028098">
    <property type="entry name" value="Glyco_trans_4-like_N"/>
</dbReference>
<keyword evidence="2" id="KW-0808">Transferase</keyword>
<dbReference type="Pfam" id="PF13692">
    <property type="entry name" value="Glyco_trans_1_4"/>
    <property type="match status" value="1"/>
</dbReference>
<dbReference type="PANTHER" id="PTHR45947">
    <property type="entry name" value="SULFOQUINOVOSYL TRANSFERASE SQD2"/>
    <property type="match status" value="1"/>
</dbReference>
<name>A0A081BCD8_9HYPH</name>
<evidence type="ECO:0000259" key="1">
    <source>
        <dbReference type="Pfam" id="PF13439"/>
    </source>
</evidence>